<dbReference type="CDD" id="cd04301">
    <property type="entry name" value="NAT_SF"/>
    <property type="match status" value="1"/>
</dbReference>
<evidence type="ECO:0000313" key="2">
    <source>
        <dbReference type="EMBL" id="EGC04369.1"/>
    </source>
</evidence>
<dbReference type="RefSeq" id="WP_002847328.1">
    <property type="nucleotide sequence ID" value="NZ_ADKM02000027.1"/>
</dbReference>
<feature type="domain" description="N-acetyltransferase" evidence="1">
    <location>
        <begin position="128"/>
        <end position="172"/>
    </location>
</feature>
<dbReference type="eggNOG" id="COG0454">
    <property type="taxonomic scope" value="Bacteria"/>
</dbReference>
<sequence length="213" mass="24134">MKKVRSLSKEKIDEISALIGASFWDYPYEPGEGGLKPFFPSKAAMTEYMKAFVIAGIKSGTFYSTDHGEGYILITDTKGNHPNLRSIVKMAQRMKNALGGWGKLFSFLKQANSGCDKKPLEIQMKKQKKPYVKVEMLIVTEKYQGQGYMRKLMEFAYKIADKNGCPCILDTDAKGKCDRYVHLGMKLVQTRTAAGCKIYDLMYGKKNDYEQLQ</sequence>
<evidence type="ECO:0000259" key="1">
    <source>
        <dbReference type="Pfam" id="PF00583"/>
    </source>
</evidence>
<dbReference type="Pfam" id="PF00583">
    <property type="entry name" value="Acetyltransf_1"/>
    <property type="match status" value="1"/>
</dbReference>
<dbReference type="InterPro" id="IPR016181">
    <property type="entry name" value="Acyl_CoA_acyltransferase"/>
</dbReference>
<dbReference type="InterPro" id="IPR000182">
    <property type="entry name" value="GNAT_dom"/>
</dbReference>
<dbReference type="Proteomes" id="UP000004259">
    <property type="component" value="Unassembled WGS sequence"/>
</dbReference>
<reference evidence="2 3" key="1">
    <citation type="submission" date="2011-02" db="EMBL/GenBank/DDBJ databases">
        <authorList>
            <person name="Nelson K.E."/>
            <person name="Sutton G."/>
            <person name="Torralba M."/>
            <person name="Durkin S."/>
            <person name="Harkins D."/>
            <person name="Montgomery R."/>
            <person name="Ziemer C."/>
            <person name="Klaassens E."/>
            <person name="Ocuiv P."/>
            <person name="Morrison M."/>
        </authorList>
    </citation>
    <scope>NUCLEOTIDE SEQUENCE [LARGE SCALE GENOMIC DNA]</scope>
    <source>
        <strain evidence="2 3">8</strain>
    </source>
</reference>
<dbReference type="AlphaFoldDB" id="E9S8M3"/>
<organism evidence="2 3">
    <name type="scientific">Ruminococcus albus 8</name>
    <dbReference type="NCBI Taxonomy" id="246199"/>
    <lineage>
        <taxon>Bacteria</taxon>
        <taxon>Bacillati</taxon>
        <taxon>Bacillota</taxon>
        <taxon>Clostridia</taxon>
        <taxon>Eubacteriales</taxon>
        <taxon>Oscillospiraceae</taxon>
        <taxon>Ruminococcus</taxon>
    </lineage>
</organism>
<dbReference type="Gene3D" id="3.40.630.30">
    <property type="match status" value="1"/>
</dbReference>
<comment type="caution">
    <text evidence="2">The sequence shown here is derived from an EMBL/GenBank/DDBJ whole genome shotgun (WGS) entry which is preliminary data.</text>
</comment>
<name>E9S8M3_RUMAL</name>
<dbReference type="SUPFAM" id="SSF55729">
    <property type="entry name" value="Acyl-CoA N-acyltransferases (Nat)"/>
    <property type="match status" value="1"/>
</dbReference>
<proteinExistence type="predicted"/>
<gene>
    <name evidence="2" type="ORF">CUS_4436</name>
</gene>
<keyword evidence="3" id="KW-1185">Reference proteome</keyword>
<evidence type="ECO:0000313" key="3">
    <source>
        <dbReference type="Proteomes" id="UP000004259"/>
    </source>
</evidence>
<dbReference type="EMBL" id="ADKM02000027">
    <property type="protein sequence ID" value="EGC04369.1"/>
    <property type="molecule type" value="Genomic_DNA"/>
</dbReference>
<dbReference type="GO" id="GO:0016747">
    <property type="term" value="F:acyltransferase activity, transferring groups other than amino-acyl groups"/>
    <property type="evidence" value="ECO:0007669"/>
    <property type="project" value="InterPro"/>
</dbReference>
<accession>E9S8M3</accession>
<protein>
    <submittedName>
        <fullName evidence="2">Acetyltransferase, GNAT family</fullName>
    </submittedName>
</protein>
<keyword evidence="2" id="KW-0808">Transferase</keyword>
<dbReference type="OrthoDB" id="2593184at2"/>
<dbReference type="STRING" id="246199.CUS_4436"/>